<dbReference type="Proteomes" id="UP000178943">
    <property type="component" value="Unassembled WGS sequence"/>
</dbReference>
<dbReference type="EMBL" id="MFGW01000125">
    <property type="protein sequence ID" value="OGF64937.1"/>
    <property type="molecule type" value="Genomic_DNA"/>
</dbReference>
<accession>A0A1F5VNF4</accession>
<evidence type="ECO:0000313" key="2">
    <source>
        <dbReference type="Proteomes" id="UP000178943"/>
    </source>
</evidence>
<evidence type="ECO:0000313" key="1">
    <source>
        <dbReference type="EMBL" id="OGF64937.1"/>
    </source>
</evidence>
<reference evidence="1 2" key="1">
    <citation type="journal article" date="2016" name="Nat. Commun.">
        <title>Thousands of microbial genomes shed light on interconnected biogeochemical processes in an aquifer system.</title>
        <authorList>
            <person name="Anantharaman K."/>
            <person name="Brown C.T."/>
            <person name="Hug L.A."/>
            <person name="Sharon I."/>
            <person name="Castelle C.J."/>
            <person name="Probst A.J."/>
            <person name="Thomas B.C."/>
            <person name="Singh A."/>
            <person name="Wilkins M.J."/>
            <person name="Karaoz U."/>
            <person name="Brodie E.L."/>
            <person name="Williams K.H."/>
            <person name="Hubbard S.S."/>
            <person name="Banfield J.F."/>
        </authorList>
    </citation>
    <scope>NUCLEOTIDE SEQUENCE [LARGE SCALE GENOMIC DNA]</scope>
</reference>
<proteinExistence type="predicted"/>
<name>A0A1F5VNF4_9BACT</name>
<organism evidence="1 2">
    <name type="scientific">Candidatus Fischerbacteria bacterium RBG_13_37_8</name>
    <dbReference type="NCBI Taxonomy" id="1817863"/>
    <lineage>
        <taxon>Bacteria</taxon>
        <taxon>Candidatus Fischeribacteriota</taxon>
    </lineage>
</organism>
<dbReference type="AlphaFoldDB" id="A0A1F5VNF4"/>
<protein>
    <recommendedName>
        <fullName evidence="3">Zinc-finger domain-containing protein</fullName>
    </recommendedName>
</protein>
<comment type="caution">
    <text evidence="1">The sequence shown here is derived from an EMBL/GenBank/DDBJ whole genome shotgun (WGS) entry which is preliminary data.</text>
</comment>
<sequence length="230" mass="26452">MNKLTHYNTKEIEQYIAEELYEEKELEIGKHLAECKECMELVQAQFRIIFSLEQWTATTHGRADWYVRMRKILQNALENTEVSIQQRIKNWMTEWNCRVGGIIQIIFKNAERAAEVITDFPDLLLAPGASRQFVHAIAIGANKHQGEITIISKDDPSIEITIDQKKRSAMIRIKGPRSFNPLLILATETGKPIVVETQKIEGTNFYGAYFENIPEGTYTLILEPENAVRQ</sequence>
<evidence type="ECO:0008006" key="3">
    <source>
        <dbReference type="Google" id="ProtNLM"/>
    </source>
</evidence>
<gene>
    <name evidence="1" type="ORF">A2Y62_15125</name>
</gene>